<name>A0ABR4J753_9EURO</name>
<keyword evidence="11" id="KW-1185">Reference proteome</keyword>
<feature type="region of interest" description="Disordered" evidence="8">
    <location>
        <begin position="696"/>
        <end position="715"/>
    </location>
</feature>
<evidence type="ECO:0000256" key="7">
    <source>
        <dbReference type="PROSITE-ProRule" id="PRU00042"/>
    </source>
</evidence>
<evidence type="ECO:0000313" key="10">
    <source>
        <dbReference type="EMBL" id="KAL2835878.1"/>
    </source>
</evidence>
<comment type="subcellular location">
    <subcellularLocation>
        <location evidence="1">Nucleus</location>
    </subcellularLocation>
</comment>
<feature type="domain" description="C2H2-type" evidence="9">
    <location>
        <begin position="40"/>
        <end position="67"/>
    </location>
</feature>
<evidence type="ECO:0000259" key="9">
    <source>
        <dbReference type="PROSITE" id="PS50157"/>
    </source>
</evidence>
<evidence type="ECO:0000256" key="3">
    <source>
        <dbReference type="ARBA" id="ARBA00022737"/>
    </source>
</evidence>
<keyword evidence="4 7" id="KW-0863">Zinc-finger</keyword>
<proteinExistence type="predicted"/>
<organism evidence="10 11">
    <name type="scientific">Aspergillus pseudoustus</name>
    <dbReference type="NCBI Taxonomy" id="1810923"/>
    <lineage>
        <taxon>Eukaryota</taxon>
        <taxon>Fungi</taxon>
        <taxon>Dikarya</taxon>
        <taxon>Ascomycota</taxon>
        <taxon>Pezizomycotina</taxon>
        <taxon>Eurotiomycetes</taxon>
        <taxon>Eurotiomycetidae</taxon>
        <taxon>Eurotiales</taxon>
        <taxon>Aspergillaceae</taxon>
        <taxon>Aspergillus</taxon>
        <taxon>Aspergillus subgen. Nidulantes</taxon>
    </lineage>
</organism>
<dbReference type="InterPro" id="IPR007219">
    <property type="entry name" value="XnlR_reg_dom"/>
</dbReference>
<evidence type="ECO:0000313" key="11">
    <source>
        <dbReference type="Proteomes" id="UP001610446"/>
    </source>
</evidence>
<evidence type="ECO:0000256" key="2">
    <source>
        <dbReference type="ARBA" id="ARBA00022723"/>
    </source>
</evidence>
<dbReference type="PROSITE" id="PS00028">
    <property type="entry name" value="ZINC_FINGER_C2H2_1"/>
    <property type="match status" value="2"/>
</dbReference>
<comment type="caution">
    <text evidence="10">The sequence shown here is derived from an EMBL/GenBank/DDBJ whole genome shotgun (WGS) entry which is preliminary data.</text>
</comment>
<dbReference type="PROSITE" id="PS50157">
    <property type="entry name" value="ZINC_FINGER_C2H2_2"/>
    <property type="match status" value="2"/>
</dbReference>
<dbReference type="InterPro" id="IPR051059">
    <property type="entry name" value="VerF-like"/>
</dbReference>
<dbReference type="PANTHER" id="PTHR40626:SF11">
    <property type="entry name" value="ZINC FINGER PROTEIN YPR022C"/>
    <property type="match status" value="1"/>
</dbReference>
<evidence type="ECO:0000256" key="8">
    <source>
        <dbReference type="SAM" id="MobiDB-lite"/>
    </source>
</evidence>
<dbReference type="Pfam" id="PF04082">
    <property type="entry name" value="Fungal_trans"/>
    <property type="match status" value="1"/>
</dbReference>
<dbReference type="Proteomes" id="UP001610446">
    <property type="component" value="Unassembled WGS sequence"/>
</dbReference>
<evidence type="ECO:0000256" key="4">
    <source>
        <dbReference type="ARBA" id="ARBA00022771"/>
    </source>
</evidence>
<dbReference type="InterPro" id="IPR013087">
    <property type="entry name" value="Znf_C2H2_type"/>
</dbReference>
<evidence type="ECO:0000256" key="1">
    <source>
        <dbReference type="ARBA" id="ARBA00004123"/>
    </source>
</evidence>
<reference evidence="10 11" key="1">
    <citation type="submission" date="2024-07" db="EMBL/GenBank/DDBJ databases">
        <title>Section-level genome sequencing and comparative genomics of Aspergillus sections Usti and Cavernicolus.</title>
        <authorList>
            <consortium name="Lawrence Berkeley National Laboratory"/>
            <person name="Nybo J.L."/>
            <person name="Vesth T.C."/>
            <person name="Theobald S."/>
            <person name="Frisvad J.C."/>
            <person name="Larsen T.O."/>
            <person name="Kjaerboelling I."/>
            <person name="Rothschild-Mancinelli K."/>
            <person name="Lyhne E.K."/>
            <person name="Kogle M.E."/>
            <person name="Barry K."/>
            <person name="Clum A."/>
            <person name="Na H."/>
            <person name="Ledsgaard L."/>
            <person name="Lin J."/>
            <person name="Lipzen A."/>
            <person name="Kuo A."/>
            <person name="Riley R."/>
            <person name="Mondo S."/>
            <person name="Labutti K."/>
            <person name="Haridas S."/>
            <person name="Pangalinan J."/>
            <person name="Salamov A.A."/>
            <person name="Simmons B.A."/>
            <person name="Magnuson J.K."/>
            <person name="Chen J."/>
            <person name="Drula E."/>
            <person name="Henrissat B."/>
            <person name="Wiebenga A."/>
            <person name="Lubbers R.J."/>
            <person name="Gomes A.C."/>
            <person name="Makela M.R."/>
            <person name="Stajich J."/>
            <person name="Grigoriev I.V."/>
            <person name="Mortensen U.H."/>
            <person name="De Vries R.P."/>
            <person name="Baker S.E."/>
            <person name="Andersen M.R."/>
        </authorList>
    </citation>
    <scope>NUCLEOTIDE SEQUENCE [LARGE SCALE GENOMIC DNA]</scope>
    <source>
        <strain evidence="10 11">CBS 123904</strain>
    </source>
</reference>
<accession>A0ABR4J753</accession>
<keyword evidence="6" id="KW-0539">Nucleus</keyword>
<evidence type="ECO:0000256" key="5">
    <source>
        <dbReference type="ARBA" id="ARBA00022833"/>
    </source>
</evidence>
<dbReference type="CDD" id="cd12148">
    <property type="entry name" value="fungal_TF_MHR"/>
    <property type="match status" value="1"/>
</dbReference>
<keyword evidence="3" id="KW-0677">Repeat</keyword>
<keyword evidence="2" id="KW-0479">Metal-binding</keyword>
<gene>
    <name evidence="10" type="ORF">BJY01DRAFT_222907</name>
</gene>
<evidence type="ECO:0000256" key="6">
    <source>
        <dbReference type="ARBA" id="ARBA00023242"/>
    </source>
</evidence>
<dbReference type="EMBL" id="JBFXLU010000191">
    <property type="protein sequence ID" value="KAL2835878.1"/>
    <property type="molecule type" value="Genomic_DNA"/>
</dbReference>
<dbReference type="SUPFAM" id="SSF57667">
    <property type="entry name" value="beta-beta-alpha zinc fingers"/>
    <property type="match status" value="1"/>
</dbReference>
<protein>
    <recommendedName>
        <fullName evidence="9">C2H2-type domain-containing protein</fullName>
    </recommendedName>
</protein>
<feature type="domain" description="C2H2-type" evidence="9">
    <location>
        <begin position="12"/>
        <end position="39"/>
    </location>
</feature>
<keyword evidence="5" id="KW-0862">Zinc</keyword>
<dbReference type="SMART" id="SM00355">
    <property type="entry name" value="ZnF_C2H2"/>
    <property type="match status" value="2"/>
</dbReference>
<dbReference type="Pfam" id="PF00096">
    <property type="entry name" value="zf-C2H2"/>
    <property type="match status" value="2"/>
</dbReference>
<feature type="region of interest" description="Disordered" evidence="8">
    <location>
        <begin position="55"/>
        <end position="80"/>
    </location>
</feature>
<sequence>MSNVPAQHRPRRPCPWCSKSFTKEEHLARHVRTHTNEKPFACRVCNKAFSRHDSLLRHRRSHKPAESASPRGLESSTSDTLNMAACSTSRDKLSHILPNGCGAGPGISPESPRTPSLREVRERTGMSDTLHPEISGGVIIERPSVGDLVQEDPSPWLGNVPFGSGATVEAEPGEIDPLMSNLGRSNDWVFNFIPQTPVWLAQDDFDLDALNTSIIASAGQFMPPVHLPTNIEPREGRSATPGRDISISVEDAVQREWFTYTGSPESGYITPDMASEETPLDESYRTNLAVKLQHHVPIFPLPSTDFLNICIQAYFVKFHPLFPVIHAPTFRPSPINSLLLLSICSIGSLFIGLSDAQSQGEKIFETLNKAILSTWEGYMSERGTGVTPMIQAALIGQTFGLLSGRQKDLFIAQTFHGTLVAWARRYRMFKPKRASDSVTLEDVIHRPQNAWRTWAQAEERNRIAAALHIHDVEMAELFVTDPFLRHSTPKRPVLCSDELWGASTADAWSALVVQHLTSTHTAENNNNLLLETAPRLHAYLELEAIAASIMETKGPPPGKGDDHNNPTETTDPFTSTLIRFYASHIKPYHETGRTDPLGLLALWHGIFISLSADIDLLELAIGKEGARQASSARVTNYLRAWANSAPGQRAALHAALVLRHLQQLPLAVEPSIHVPRVLFRAAIAWYCYTRYHDQNQQPQTPALDPPQPQQYQHEHPARGTVNVPQFPELNEMDINCEKVLFEARGSRSGPSRRSAMAESTTFCGLLDLLDRMGHWGLLSRLARILRLLLPSIDRDENRVGG</sequence>
<dbReference type="InterPro" id="IPR036236">
    <property type="entry name" value="Znf_C2H2_sf"/>
</dbReference>
<dbReference type="PANTHER" id="PTHR40626">
    <property type="entry name" value="MIP31509P"/>
    <property type="match status" value="1"/>
</dbReference>
<dbReference type="Gene3D" id="3.30.160.60">
    <property type="entry name" value="Classic Zinc Finger"/>
    <property type="match status" value="2"/>
</dbReference>